<comment type="caution">
    <text evidence="1">The sequence shown here is derived from an EMBL/GenBank/DDBJ whole genome shotgun (WGS) entry which is preliminary data.</text>
</comment>
<evidence type="ECO:0000313" key="1">
    <source>
        <dbReference type="EMBL" id="MRH78508.1"/>
    </source>
</evidence>
<organism evidence="1 2">
    <name type="scientific">Spiribacter salilacus</name>
    <dbReference type="NCBI Taxonomy" id="2664894"/>
    <lineage>
        <taxon>Bacteria</taxon>
        <taxon>Pseudomonadati</taxon>
        <taxon>Pseudomonadota</taxon>
        <taxon>Gammaproteobacteria</taxon>
        <taxon>Chromatiales</taxon>
        <taxon>Ectothiorhodospiraceae</taxon>
        <taxon>Spiribacter</taxon>
    </lineage>
</organism>
<gene>
    <name evidence="1" type="ORF">GH984_07290</name>
</gene>
<reference evidence="1 2" key="1">
    <citation type="submission" date="2019-11" db="EMBL/GenBank/DDBJ databases">
        <authorList>
            <person name="Zhang X.Y."/>
        </authorList>
    </citation>
    <scope>NUCLEOTIDE SEQUENCE [LARGE SCALE GENOMIC DNA]</scope>
    <source>
        <strain evidence="1 2">C176</strain>
    </source>
</reference>
<dbReference type="InterPro" id="IPR027417">
    <property type="entry name" value="P-loop_NTPase"/>
</dbReference>
<name>A0A6N7QTP5_9GAMM</name>
<proteinExistence type="predicted"/>
<dbReference type="AlphaFoldDB" id="A0A6N7QTP5"/>
<evidence type="ECO:0000313" key="2">
    <source>
        <dbReference type="Proteomes" id="UP000433788"/>
    </source>
</evidence>
<keyword evidence="2" id="KW-1185">Reference proteome</keyword>
<accession>A0A6N7QTP5</accession>
<evidence type="ECO:0008006" key="3">
    <source>
        <dbReference type="Google" id="ProtNLM"/>
    </source>
</evidence>
<dbReference type="SUPFAM" id="SSF52540">
    <property type="entry name" value="P-loop containing nucleoside triphosphate hydrolases"/>
    <property type="match status" value="1"/>
</dbReference>
<protein>
    <recommendedName>
        <fullName evidence="3">Sulfotransferase family protein</fullName>
    </recommendedName>
</protein>
<dbReference type="RefSeq" id="WP_153719540.1">
    <property type="nucleotide sequence ID" value="NZ_WJPP01000003.1"/>
</dbReference>
<dbReference type="Proteomes" id="UP000433788">
    <property type="component" value="Unassembled WGS sequence"/>
</dbReference>
<dbReference type="EMBL" id="WJPP01000003">
    <property type="protein sequence ID" value="MRH78508.1"/>
    <property type="molecule type" value="Genomic_DNA"/>
</dbReference>
<sequence length="298" mass="32753">MTTGKLYLHIGPPKTATTSLQIALQETNLRGLHYGGTFQPRDHNVGSLAQTLHKASCERLAADDPDVRAALDDVSNVLGGVILSKETFLVEQRGCPFPEKLRRLATVLADIPTVVLVTLRDPTEGLPSPYQELFNGLPLTEKLSFARFCHGPRARCYNYTFVYESLIQAGFRDIRGIEFHDLTAGQVPLSRLLGHDAPTDAILTLGRANAGAKNGPDKRTLPPVSLKSIGGIRPIRSLLDRMGLRGTTLHRYAAATLDRIRLRPGDARQLRLPAHIADRLDTHLADARTRLQPIGTRQ</sequence>